<evidence type="ECO:0000256" key="2">
    <source>
        <dbReference type="ARBA" id="ARBA00008414"/>
    </source>
</evidence>
<dbReference type="PANTHER" id="PTHR43396">
    <property type="entry name" value="FLAVOHEMOPROTEIN"/>
    <property type="match status" value="1"/>
</dbReference>
<evidence type="ECO:0000256" key="11">
    <source>
        <dbReference type="ARBA" id="ARBA00023002"/>
    </source>
</evidence>
<evidence type="ECO:0000259" key="18">
    <source>
        <dbReference type="PROSITE" id="PS01033"/>
    </source>
</evidence>
<keyword evidence="3 17" id="KW-0813">Transport</keyword>
<dbReference type="EC" id="1.14.12.17" evidence="17"/>
<dbReference type="PANTHER" id="PTHR43396:SF3">
    <property type="entry name" value="FLAVOHEMOPROTEIN"/>
    <property type="match status" value="1"/>
</dbReference>
<feature type="active site" description="Charge relay system" evidence="17">
    <location>
        <position position="137"/>
    </location>
</feature>
<dbReference type="InterPro" id="IPR017927">
    <property type="entry name" value="FAD-bd_FR_type"/>
</dbReference>
<evidence type="ECO:0000256" key="9">
    <source>
        <dbReference type="ARBA" id="ARBA00022827"/>
    </source>
</evidence>
<comment type="function">
    <text evidence="14 17">Is involved in NO detoxification in an aerobic process, termed nitric oxide dioxygenase (NOD) reaction that utilizes O(2) and NAD(P)H to convert NO to nitrate, which protects the bacterium from various noxious nitrogen compounds. Therefore, plays a central role in the inducible response to nitrosative stress.</text>
</comment>
<keyword evidence="6 17" id="KW-0561">Oxygen transport</keyword>
<feature type="domain" description="FAD-binding FR-type" evidence="19">
    <location>
        <begin position="152"/>
        <end position="263"/>
    </location>
</feature>
<evidence type="ECO:0000256" key="15">
    <source>
        <dbReference type="ARBA" id="ARBA00048649"/>
    </source>
</evidence>
<keyword evidence="8 17" id="KW-0479">Metal-binding</keyword>
<dbReference type="SUPFAM" id="SSF63380">
    <property type="entry name" value="Riboflavin synthase domain-like"/>
    <property type="match status" value="1"/>
</dbReference>
<dbReference type="Pfam" id="PF00970">
    <property type="entry name" value="FAD_binding_6"/>
    <property type="match status" value="1"/>
</dbReference>
<proteinExistence type="inferred from homology"/>
<dbReference type="SUPFAM" id="SSF46458">
    <property type="entry name" value="Globin-like"/>
    <property type="match status" value="1"/>
</dbReference>
<dbReference type="EMBL" id="REGR01000002">
    <property type="protein sequence ID" value="RXZ44978.1"/>
    <property type="molecule type" value="Genomic_DNA"/>
</dbReference>
<protein>
    <recommendedName>
        <fullName evidence="17">Flavohemoprotein</fullName>
    </recommendedName>
    <alternativeName>
        <fullName evidence="17">Flavohemoglobin</fullName>
    </alternativeName>
    <alternativeName>
        <fullName evidence="17">Hemoglobin-like protein</fullName>
    </alternativeName>
    <alternativeName>
        <fullName evidence="17">Nitric oxide dioxygenase</fullName>
        <shortName evidence="17">NO oxygenase</shortName>
        <shortName evidence="17">NOD</shortName>
        <ecNumber evidence="17">1.14.12.17</ecNumber>
    </alternativeName>
</protein>
<organism evidence="20 21">
    <name type="scientific">Crenobacter cavernae</name>
    <dbReference type="NCBI Taxonomy" id="2290923"/>
    <lineage>
        <taxon>Bacteria</taxon>
        <taxon>Pseudomonadati</taxon>
        <taxon>Pseudomonadota</taxon>
        <taxon>Betaproteobacteria</taxon>
        <taxon>Neisseriales</taxon>
        <taxon>Neisseriaceae</taxon>
        <taxon>Crenobacter</taxon>
    </lineage>
</organism>
<dbReference type="InterPro" id="IPR017938">
    <property type="entry name" value="Riboflavin_synthase-like_b-brl"/>
</dbReference>
<evidence type="ECO:0000256" key="10">
    <source>
        <dbReference type="ARBA" id="ARBA00022857"/>
    </source>
</evidence>
<dbReference type="Pfam" id="PF00175">
    <property type="entry name" value="NAD_binding_1"/>
    <property type="match status" value="1"/>
</dbReference>
<keyword evidence="9 17" id="KW-0274">FAD</keyword>
<feature type="binding site" evidence="17">
    <location>
        <position position="190"/>
    </location>
    <ligand>
        <name>FAD</name>
        <dbReference type="ChEBI" id="CHEBI:57692"/>
    </ligand>
</feature>
<dbReference type="NCBIfam" id="NF009805">
    <property type="entry name" value="PRK13289.1"/>
    <property type="match status" value="1"/>
</dbReference>
<keyword evidence="12 17" id="KW-0408">Iron</keyword>
<dbReference type="SUPFAM" id="SSF52343">
    <property type="entry name" value="Ferredoxin reductase-like, C-terminal NADP-linked domain"/>
    <property type="match status" value="1"/>
</dbReference>
<dbReference type="GO" id="GO:0008941">
    <property type="term" value="F:nitric oxide dioxygenase NAD(P)H activity"/>
    <property type="evidence" value="ECO:0007669"/>
    <property type="project" value="UniProtKB-EC"/>
</dbReference>
<dbReference type="Pfam" id="PF00042">
    <property type="entry name" value="Globin"/>
    <property type="match status" value="1"/>
</dbReference>
<keyword evidence="11 17" id="KW-0560">Oxidoreductase</keyword>
<comment type="cofactor">
    <cofactor evidence="17">
        <name>FAD</name>
        <dbReference type="ChEBI" id="CHEBI:57692"/>
    </cofactor>
    <text evidence="17">Binds 1 FAD per subunit.</text>
</comment>
<feature type="active site" description="Charge relay system" evidence="17">
    <location>
        <position position="95"/>
    </location>
</feature>
<evidence type="ECO:0000256" key="16">
    <source>
        <dbReference type="ARBA" id="ARBA00049433"/>
    </source>
</evidence>
<evidence type="ECO:0000256" key="8">
    <source>
        <dbReference type="ARBA" id="ARBA00022723"/>
    </source>
</evidence>
<dbReference type="Gene3D" id="3.40.50.80">
    <property type="entry name" value="Nucleotide-binding domain of ferredoxin-NADP reductase (FNR) module"/>
    <property type="match status" value="1"/>
</dbReference>
<dbReference type="InterPro" id="IPR009050">
    <property type="entry name" value="Globin-like_sf"/>
</dbReference>
<evidence type="ECO:0000256" key="1">
    <source>
        <dbReference type="ARBA" id="ARBA00006401"/>
    </source>
</evidence>
<name>A0ABY0FIK0_9NEIS</name>
<accession>A0ABY0FIK0</accession>
<comment type="catalytic activity">
    <reaction evidence="15 17">
        <text>2 nitric oxide + NADH + 2 O2 = 2 nitrate + NAD(+) + H(+)</text>
        <dbReference type="Rhea" id="RHEA:19469"/>
        <dbReference type="ChEBI" id="CHEBI:15378"/>
        <dbReference type="ChEBI" id="CHEBI:15379"/>
        <dbReference type="ChEBI" id="CHEBI:16480"/>
        <dbReference type="ChEBI" id="CHEBI:17632"/>
        <dbReference type="ChEBI" id="CHEBI:57540"/>
        <dbReference type="ChEBI" id="CHEBI:57945"/>
        <dbReference type="EC" id="1.14.12.17"/>
    </reaction>
</comment>
<feature type="binding site" description="proximal binding residue" evidence="17">
    <location>
        <position position="85"/>
    </location>
    <ligand>
        <name>heme b</name>
        <dbReference type="ChEBI" id="CHEBI:60344"/>
    </ligand>
    <ligandPart>
        <name>Fe</name>
        <dbReference type="ChEBI" id="CHEBI:18248"/>
    </ligandPart>
</feature>
<dbReference type="Gene3D" id="2.40.30.10">
    <property type="entry name" value="Translation factors"/>
    <property type="match status" value="1"/>
</dbReference>
<dbReference type="PROSITE" id="PS01033">
    <property type="entry name" value="GLOBIN"/>
    <property type="match status" value="1"/>
</dbReference>
<reference evidence="20 21" key="1">
    <citation type="submission" date="2018-10" db="EMBL/GenBank/DDBJ databases">
        <title>Draft genome of Fastidiocella sp. strain 375T, a bacterium isolated from a karstic cave dripping water.</title>
        <authorList>
            <person name="Coelho C."/>
            <person name="Verissimo A."/>
            <person name="Tiago I."/>
        </authorList>
    </citation>
    <scope>NUCLEOTIDE SEQUENCE [LARGE SCALE GENOMIC DNA]</scope>
    <source>
        <strain evidence="20 21">CAVE-375</strain>
    </source>
</reference>
<dbReference type="InterPro" id="IPR023950">
    <property type="entry name" value="Hmp"/>
</dbReference>
<evidence type="ECO:0000256" key="13">
    <source>
        <dbReference type="ARBA" id="ARBA00023027"/>
    </source>
</evidence>
<feature type="site" description="Involved in heme-bound ligand stabilization and O-O bond activation" evidence="17">
    <location>
        <position position="29"/>
    </location>
</feature>
<comment type="similarity">
    <text evidence="1 17">In the C-terminal section; belongs to the flavoprotein pyridine nucleotide cytochrome reductase family.</text>
</comment>
<evidence type="ECO:0000256" key="4">
    <source>
        <dbReference type="ARBA" id="ARBA00022575"/>
    </source>
</evidence>
<dbReference type="RefSeq" id="WP_129211568.1">
    <property type="nucleotide sequence ID" value="NZ_REGR01000002.1"/>
</dbReference>
<dbReference type="Gene3D" id="1.10.490.10">
    <property type="entry name" value="Globins"/>
    <property type="match status" value="1"/>
</dbReference>
<feature type="domain" description="Globin" evidence="18">
    <location>
        <begin position="1"/>
        <end position="138"/>
    </location>
</feature>
<evidence type="ECO:0000256" key="3">
    <source>
        <dbReference type="ARBA" id="ARBA00022448"/>
    </source>
</evidence>
<dbReference type="PROSITE" id="PS51384">
    <property type="entry name" value="FAD_FR"/>
    <property type="match status" value="1"/>
</dbReference>
<evidence type="ECO:0000256" key="14">
    <source>
        <dbReference type="ARBA" id="ARBA00025094"/>
    </source>
</evidence>
<dbReference type="Proteomes" id="UP000290682">
    <property type="component" value="Unassembled WGS sequence"/>
</dbReference>
<gene>
    <name evidence="17" type="primary">hmp</name>
    <name evidence="20" type="ORF">EBB06_03555</name>
</gene>
<dbReference type="InterPro" id="IPR008333">
    <property type="entry name" value="Cbr1-like_FAD-bd_dom"/>
</dbReference>
<feature type="region of interest" description="Reductase" evidence="17">
    <location>
        <begin position="149"/>
        <end position="401"/>
    </location>
</feature>
<dbReference type="InterPro" id="IPR039261">
    <property type="entry name" value="FNR_nucleotide-bd"/>
</dbReference>
<feature type="site" description="Influences the redox potential of the prosthetic heme and FAD groups" evidence="17">
    <location>
        <position position="392"/>
    </location>
</feature>
<comment type="similarity">
    <text evidence="2 17">Belongs to the globin family. Two-domain flavohemoproteins subfamily.</text>
</comment>
<feature type="binding site" evidence="17">
    <location>
        <begin position="276"/>
        <end position="281"/>
    </location>
    <ligand>
        <name>NADP(+)</name>
        <dbReference type="ChEBI" id="CHEBI:58349"/>
    </ligand>
</feature>
<evidence type="ECO:0000256" key="5">
    <source>
        <dbReference type="ARBA" id="ARBA00022617"/>
    </source>
</evidence>
<evidence type="ECO:0000259" key="19">
    <source>
        <dbReference type="PROSITE" id="PS51384"/>
    </source>
</evidence>
<evidence type="ECO:0000256" key="12">
    <source>
        <dbReference type="ARBA" id="ARBA00023004"/>
    </source>
</evidence>
<evidence type="ECO:0000313" key="20">
    <source>
        <dbReference type="EMBL" id="RXZ44978.1"/>
    </source>
</evidence>
<dbReference type="InterPro" id="IPR001433">
    <property type="entry name" value="OxRdtase_FAD/NAD-bd"/>
</dbReference>
<evidence type="ECO:0000256" key="7">
    <source>
        <dbReference type="ARBA" id="ARBA00022630"/>
    </source>
</evidence>
<feature type="binding site" evidence="17">
    <location>
        <begin position="393"/>
        <end position="396"/>
    </location>
    <ligand>
        <name>FAD</name>
        <dbReference type="ChEBI" id="CHEBI:57692"/>
    </ligand>
</feature>
<keyword evidence="13 17" id="KW-0520">NAD</keyword>
<comment type="caution">
    <text evidence="20">The sequence shown here is derived from an EMBL/GenBank/DDBJ whole genome shotgun (WGS) entry which is preliminary data.</text>
</comment>
<evidence type="ECO:0000313" key="21">
    <source>
        <dbReference type="Proteomes" id="UP000290682"/>
    </source>
</evidence>
<dbReference type="InterPro" id="IPR000971">
    <property type="entry name" value="Globin"/>
</dbReference>
<keyword evidence="5 17" id="KW-0349">Heme</keyword>
<feature type="site" description="Influences the redox potential of the prosthetic heme and FAD groups" evidence="17">
    <location>
        <position position="84"/>
    </location>
</feature>
<comment type="domain">
    <text evidence="17">Consists of two distinct domains; an N-terminal heme-containing oxygen-binding domain and a C-terminal reductase domain with binding sites for FAD and NAD(P)H.</text>
</comment>
<feature type="binding site" evidence="17">
    <location>
        <begin position="206"/>
        <end position="209"/>
    </location>
    <ligand>
        <name>FAD</name>
        <dbReference type="ChEBI" id="CHEBI:57692"/>
    </ligand>
</feature>
<dbReference type="HAMAP" id="MF_01252">
    <property type="entry name" value="Hmp"/>
    <property type="match status" value="1"/>
</dbReference>
<comment type="cofactor">
    <cofactor evidence="17">
        <name>heme b</name>
        <dbReference type="ChEBI" id="CHEBI:60344"/>
    </cofactor>
    <text evidence="17">Binds 1 heme b (iron(II)-protoporphyrin IX) group per subunit.</text>
</comment>
<evidence type="ECO:0000256" key="17">
    <source>
        <dbReference type="HAMAP-Rule" id="MF_01252"/>
    </source>
</evidence>
<keyword evidence="10 17" id="KW-0521">NADP</keyword>
<evidence type="ECO:0000256" key="6">
    <source>
        <dbReference type="ARBA" id="ARBA00022621"/>
    </source>
</evidence>
<keyword evidence="7 17" id="KW-0285">Flavoprotein</keyword>
<keyword evidence="4 17" id="KW-0216">Detoxification</keyword>
<keyword evidence="21" id="KW-1185">Reference proteome</keyword>
<comment type="catalytic activity">
    <reaction evidence="16 17">
        <text>2 nitric oxide + NADPH + 2 O2 = 2 nitrate + NADP(+) + H(+)</text>
        <dbReference type="Rhea" id="RHEA:19465"/>
        <dbReference type="ChEBI" id="CHEBI:15378"/>
        <dbReference type="ChEBI" id="CHEBI:15379"/>
        <dbReference type="ChEBI" id="CHEBI:16480"/>
        <dbReference type="ChEBI" id="CHEBI:17632"/>
        <dbReference type="ChEBI" id="CHEBI:57783"/>
        <dbReference type="ChEBI" id="CHEBI:58349"/>
        <dbReference type="EC" id="1.14.12.17"/>
    </reaction>
</comment>
<dbReference type="CDD" id="cd14779">
    <property type="entry name" value="FHP_Ae-globin-like"/>
    <property type="match status" value="1"/>
</dbReference>
<sequence length="401" mass="43560">MLSEQTRSLVKATVPVLKEHGVTLTSHFYRRMFAHNPELKHIFNQGHQGSGQQQQALAGAVLGYAEHIDDPSVLAPVVMRIAHKHASLGIRAEHYPIVGGHLLASIREVLGEAASDELVAAWGEAYGQLADILIAAEAVLYKTATLADGGWSGYRPFRVIERTKEGNEIASFYLVPADGGAVPAFRPGQYVSVRVFLPELGLAQPRQYSLSDAPNGRYLRISVKREAGDDVRPSGRVSNHLHDTLKTGAVLELSAPMGDFVLHEDRETPVVLISAGVGQTPMMAMLQTLVAQDSPRDIVYLHAARNEAALAFADTLKTLAEPRPRLKHALFVEDGAADGRHRHAGRIERDTLAEHALTEGADYYLCGPLPFMSAQKSALLSLGVAPERVHYEVFGSDPLTV</sequence>
<dbReference type="CDD" id="cd06184">
    <property type="entry name" value="flavohem_like_fad_nad_binding"/>
    <property type="match status" value="1"/>
</dbReference>
<dbReference type="InterPro" id="IPR012292">
    <property type="entry name" value="Globin/Proto"/>
</dbReference>